<name>A0A517L619_9PEZI</name>
<feature type="region of interest" description="Disordered" evidence="1">
    <location>
        <begin position="1"/>
        <end position="30"/>
    </location>
</feature>
<proteinExistence type="predicted"/>
<dbReference type="STRING" id="50376.A0A517L619"/>
<dbReference type="PANTHER" id="PTHR21310:SF51">
    <property type="entry name" value="AMINOGLYCOSIDE PHOSPHOTRANSFERASE DOMAIN-CONTAINING PROTEIN"/>
    <property type="match status" value="1"/>
</dbReference>
<evidence type="ECO:0000256" key="1">
    <source>
        <dbReference type="SAM" id="MobiDB-lite"/>
    </source>
</evidence>
<dbReference type="EMBL" id="CP042189">
    <property type="protein sequence ID" value="QDS71083.1"/>
    <property type="molecule type" value="Genomic_DNA"/>
</dbReference>
<feature type="region of interest" description="Disordered" evidence="1">
    <location>
        <begin position="894"/>
        <end position="913"/>
    </location>
</feature>
<keyword evidence="3" id="KW-1185">Reference proteome</keyword>
<dbReference type="OrthoDB" id="10003767at2759"/>
<dbReference type="PANTHER" id="PTHR21310">
    <property type="entry name" value="AMINOGLYCOSIDE PHOSPHOTRANSFERASE-RELATED-RELATED"/>
    <property type="match status" value="1"/>
</dbReference>
<protein>
    <recommendedName>
        <fullName evidence="4">Aminoglycoside phosphotransferase domain-containing protein</fullName>
    </recommendedName>
</protein>
<organism evidence="2 3">
    <name type="scientific">Venturia effusa</name>
    <dbReference type="NCBI Taxonomy" id="50376"/>
    <lineage>
        <taxon>Eukaryota</taxon>
        <taxon>Fungi</taxon>
        <taxon>Dikarya</taxon>
        <taxon>Ascomycota</taxon>
        <taxon>Pezizomycotina</taxon>
        <taxon>Dothideomycetes</taxon>
        <taxon>Pleosporomycetidae</taxon>
        <taxon>Venturiales</taxon>
        <taxon>Venturiaceae</taxon>
        <taxon>Venturia</taxon>
    </lineage>
</organism>
<evidence type="ECO:0000313" key="2">
    <source>
        <dbReference type="EMBL" id="QDS71083.1"/>
    </source>
</evidence>
<gene>
    <name evidence="2" type="ORF">FKW77_009003</name>
</gene>
<dbReference type="InterPro" id="IPR011009">
    <property type="entry name" value="Kinase-like_dom_sf"/>
</dbReference>
<accession>A0A517L619</accession>
<dbReference type="SUPFAM" id="SSF56112">
    <property type="entry name" value="Protein kinase-like (PK-like)"/>
    <property type="match status" value="1"/>
</dbReference>
<dbReference type="Proteomes" id="UP000316270">
    <property type="component" value="Chromosome 5"/>
</dbReference>
<dbReference type="InterPro" id="IPR051678">
    <property type="entry name" value="AGP_Transferase"/>
</dbReference>
<evidence type="ECO:0008006" key="4">
    <source>
        <dbReference type="Google" id="ProtNLM"/>
    </source>
</evidence>
<dbReference type="AlphaFoldDB" id="A0A517L619"/>
<evidence type="ECO:0000313" key="3">
    <source>
        <dbReference type="Proteomes" id="UP000316270"/>
    </source>
</evidence>
<sequence length="957" mass="106301">MVSAGSSAVEGKAVEEPATEGPAVERPSTKQTLVYDDKVTEEFLVEATADEQLSSAKTLDPGNTQVPAVADADADAAVQAEALLGSFHVTCPVAASSGIHQPCLTRTTSLSDASDSDHHENDSFIQEVTSSVAPALNQAAKPLEEARWRKFGRLCQIPHDAILRLVAEKLEDFTAVKVAGMKCGSFNCVYFIMCDNDETVLLRVPSVARQGLWHDEDAKMMVNDFRTTNFIGDTVDFGVPEMLSYDVSFENAIQAPHIFESCIPGKPLYQVQAEWKAQGTYKEKNARAMKQLGAALAQLCTPDLQFDEMGMLEFDDDDCSNPRIGPTYVESSLDHGYSMPVKRLSHEREIQERLYPLVTSRSFFSDSLIRNGHWVTEETGLKLAYQRITVMGLDLIPKSHLYPHEEEECFGLRHPDLGKQNILFDDEGNLEGIIDWSGTLAAPNFLSCASMPKFLVEDYTPWIPLPLDMQNGFEDVELAEQRAQFKASFTDNLVGQLGAGYIDKSPWFAAFERAVNDFEWVEGKPVGRRNFVDKLFARYPELNKSAILDYLANTGDEWPAYNQYYKETTGVDWPLEYMDVKALLTWMISLVFDCKERQVPWYYGIGYNGPLTADMESDLNGNLTREDAMEMLSRLKRNKVQSIEQLGGAENYNKYKNQLRHRVGRSDYLEHLARINNDQDVENGDGSRPAFQSTVSAPVHTAATPGPVGYAGRAANVGNAVNQTHVPLVGYQGRLAEGTKIEASVGKPDEGQMEKLRDGDNQSYREDLIAVYGATRGSMANLRSLQVCDLEPTLNKVNGRAMPEILAEPDMTMFEFEFNLTLPGLTRSNQDFLEDGPLLTNEHIRVRLQYLPIDHQQALEPAAFQHRAASRLQEFAPNGEVLIRNEGAVHLPSLVRSRQSSSTSSKESSGSKSMLIEAPTGWNNFDYVFSEAGKIVHVHTKNEGGRGDGDCCAHVTG</sequence>
<reference evidence="2 3" key="1">
    <citation type="submission" date="2019-07" db="EMBL/GenBank/DDBJ databases">
        <title>Finished genome of Venturia effusa.</title>
        <authorList>
            <person name="Young C.A."/>
            <person name="Cox M.P."/>
            <person name="Ganley A.R.D."/>
            <person name="David W.J."/>
        </authorList>
    </citation>
    <scope>NUCLEOTIDE SEQUENCE [LARGE SCALE GENOMIC DNA]</scope>
    <source>
        <strain evidence="3">albino</strain>
    </source>
</reference>